<dbReference type="WBParaSite" id="PgR205_g005_t07">
    <property type="protein sequence ID" value="PgR205_g005_t07"/>
    <property type="gene ID" value="PgR205_g005"/>
</dbReference>
<protein>
    <submittedName>
        <fullName evidence="2">Ubiquitinyl hydrolase 1</fullName>
    </submittedName>
</protein>
<evidence type="ECO:0000313" key="2">
    <source>
        <dbReference type="WBParaSite" id="PgR205_g005_t07"/>
    </source>
</evidence>
<sequence>MDARESTVMEEDSIRSHNMDDSGFFSVQVRLVNRIRFICIDSFQCCF</sequence>
<keyword evidence="1" id="KW-1185">Reference proteome</keyword>
<organism evidence="1 2">
    <name type="scientific">Parascaris univalens</name>
    <name type="common">Nematode worm</name>
    <dbReference type="NCBI Taxonomy" id="6257"/>
    <lineage>
        <taxon>Eukaryota</taxon>
        <taxon>Metazoa</taxon>
        <taxon>Ecdysozoa</taxon>
        <taxon>Nematoda</taxon>
        <taxon>Chromadorea</taxon>
        <taxon>Rhabditida</taxon>
        <taxon>Spirurina</taxon>
        <taxon>Ascaridomorpha</taxon>
        <taxon>Ascaridoidea</taxon>
        <taxon>Ascarididae</taxon>
        <taxon>Parascaris</taxon>
    </lineage>
</organism>
<dbReference type="Proteomes" id="UP000887569">
    <property type="component" value="Unplaced"/>
</dbReference>
<proteinExistence type="predicted"/>
<accession>A0A915CIC0</accession>
<reference evidence="2" key="1">
    <citation type="submission" date="2022-11" db="UniProtKB">
        <authorList>
            <consortium name="WormBaseParasite"/>
        </authorList>
    </citation>
    <scope>IDENTIFICATION</scope>
</reference>
<dbReference type="AlphaFoldDB" id="A0A915CIC0"/>
<evidence type="ECO:0000313" key="1">
    <source>
        <dbReference type="Proteomes" id="UP000887569"/>
    </source>
</evidence>
<name>A0A915CIC0_PARUN</name>